<feature type="transmembrane region" description="Helical" evidence="1">
    <location>
        <begin position="327"/>
        <end position="351"/>
    </location>
</feature>
<evidence type="ECO:0000259" key="2">
    <source>
        <dbReference type="Pfam" id="PF01757"/>
    </source>
</evidence>
<gene>
    <name evidence="3" type="ORF">NSCAC_1138</name>
</gene>
<reference evidence="3 4" key="1">
    <citation type="submission" date="2020-03" db="EMBL/GenBank/DDBJ databases">
        <authorList>
            <person name="Picone N."/>
        </authorList>
    </citation>
    <scope>NUCLEOTIDE SEQUENCE [LARGE SCALE GENOMIC DNA]</scope>
    <source>
        <strain evidence="3">NSCAC1</strain>
    </source>
</reference>
<dbReference type="PANTHER" id="PTHR23028:SF53">
    <property type="entry name" value="ACYL_TRANSF_3 DOMAIN-CONTAINING PROTEIN"/>
    <property type="match status" value="1"/>
</dbReference>
<feature type="transmembrane region" description="Helical" evidence="1">
    <location>
        <begin position="41"/>
        <end position="60"/>
    </location>
</feature>
<keyword evidence="3" id="KW-0808">Transferase</keyword>
<feature type="transmembrane region" description="Helical" evidence="1">
    <location>
        <begin position="139"/>
        <end position="159"/>
    </location>
</feature>
<evidence type="ECO:0000313" key="4">
    <source>
        <dbReference type="Proteomes" id="UP000516072"/>
    </source>
</evidence>
<sequence length="365" mass="41827">MNKRFLALDAFRGIAAICIVVFHMHLVGAITELGFFRGSDLFVEFFFVLSGFVLAHAYGFKNVSFKRFFISRTFRLYPLHLFMFFLFVPLELGKLFAFKAGIVFNTAPFTELKALDEILPNLLFLQSWLPMYEAYSWNYPSWSLSVEYYMYMLFFLTLFIKHPIKYVVWFIISVVSFFLLMNKLGLKEEALRGLSCFFAGSLAYLLYKNISNKLDSLGAIFFNIAEIALLIIIFFVISYVQELKGVIASFVFVITVFIFAFERGFFGKLLTKSIFQAFGRLSYSIYMTHVAILFCVTSIPIVLAKITGSNIAPMIEDIRYLDFGSSIANNLFIGITVLTVIGCSALTYKYIEVKGQELGRKLLKK</sequence>
<dbReference type="Proteomes" id="UP000516072">
    <property type="component" value="Chromosome"/>
</dbReference>
<accession>A0A7G1QAD6</accession>
<feature type="domain" description="Acyltransferase 3" evidence="2">
    <location>
        <begin position="6"/>
        <end position="346"/>
    </location>
</feature>
<keyword evidence="1" id="KW-0472">Membrane</keyword>
<dbReference type="AlphaFoldDB" id="A0A7G1QAD6"/>
<dbReference type="InterPro" id="IPR050879">
    <property type="entry name" value="Acyltransferase_3"/>
</dbReference>
<proteinExistence type="predicted"/>
<feature type="transmembrane region" description="Helical" evidence="1">
    <location>
        <begin position="246"/>
        <end position="266"/>
    </location>
</feature>
<feature type="transmembrane region" description="Helical" evidence="1">
    <location>
        <begin position="12"/>
        <end position="35"/>
    </location>
</feature>
<keyword evidence="1" id="KW-1133">Transmembrane helix</keyword>
<keyword evidence="1" id="KW-0812">Transmembrane</keyword>
<evidence type="ECO:0000256" key="1">
    <source>
        <dbReference type="SAM" id="Phobius"/>
    </source>
</evidence>
<evidence type="ECO:0000313" key="3">
    <source>
        <dbReference type="EMBL" id="CAB1276370.1"/>
    </source>
</evidence>
<dbReference type="EMBL" id="LR778175">
    <property type="protein sequence ID" value="CAB1276370.1"/>
    <property type="molecule type" value="Genomic_DNA"/>
</dbReference>
<dbReference type="PANTHER" id="PTHR23028">
    <property type="entry name" value="ACETYLTRANSFERASE"/>
    <property type="match status" value="1"/>
</dbReference>
<dbReference type="Pfam" id="PF01757">
    <property type="entry name" value="Acyl_transf_3"/>
    <property type="match status" value="1"/>
</dbReference>
<keyword evidence="4" id="KW-1185">Reference proteome</keyword>
<feature type="transmembrane region" description="Helical" evidence="1">
    <location>
        <begin position="166"/>
        <end position="184"/>
    </location>
</feature>
<dbReference type="GO" id="GO:0000271">
    <property type="term" value="P:polysaccharide biosynthetic process"/>
    <property type="evidence" value="ECO:0007669"/>
    <property type="project" value="TreeGrafter"/>
</dbReference>
<feature type="transmembrane region" description="Helical" evidence="1">
    <location>
        <begin position="190"/>
        <end position="207"/>
    </location>
</feature>
<feature type="transmembrane region" description="Helical" evidence="1">
    <location>
        <begin position="81"/>
        <end position="104"/>
    </location>
</feature>
<feature type="transmembrane region" description="Helical" evidence="1">
    <location>
        <begin position="286"/>
        <end position="307"/>
    </location>
</feature>
<dbReference type="RefSeq" id="WP_197743857.1">
    <property type="nucleotide sequence ID" value="NZ_LR778175.1"/>
</dbReference>
<name>A0A7G1QAD6_9GAMM</name>
<dbReference type="GO" id="GO:0016747">
    <property type="term" value="F:acyltransferase activity, transferring groups other than amino-acyl groups"/>
    <property type="evidence" value="ECO:0007669"/>
    <property type="project" value="InterPro"/>
</dbReference>
<dbReference type="InterPro" id="IPR002656">
    <property type="entry name" value="Acyl_transf_3_dom"/>
</dbReference>
<feature type="transmembrane region" description="Helical" evidence="1">
    <location>
        <begin position="219"/>
        <end position="240"/>
    </location>
</feature>
<dbReference type="KEGG" id="ntg:NSCAC_1138"/>
<protein>
    <submittedName>
        <fullName evidence="3">O-acetyltransferase</fullName>
    </submittedName>
</protein>
<dbReference type="GO" id="GO:0016020">
    <property type="term" value="C:membrane"/>
    <property type="evidence" value="ECO:0007669"/>
    <property type="project" value="TreeGrafter"/>
</dbReference>
<organism evidence="3 4">
    <name type="scientific">Candidatus Nitrosacidococcus tergens</name>
    <dbReference type="NCBI Taxonomy" id="553981"/>
    <lineage>
        <taxon>Bacteria</taxon>
        <taxon>Pseudomonadati</taxon>
        <taxon>Pseudomonadota</taxon>
        <taxon>Gammaproteobacteria</taxon>
        <taxon>Chromatiales</taxon>
        <taxon>Chromatiaceae</taxon>
        <taxon>Candidatus Nitrosacidococcus</taxon>
    </lineage>
</organism>